<organism evidence="1 2">
    <name type="scientific">Pectobacterium parmentieri</name>
    <dbReference type="NCBI Taxonomy" id="1905730"/>
    <lineage>
        <taxon>Bacteria</taxon>
        <taxon>Pseudomonadati</taxon>
        <taxon>Pseudomonadota</taxon>
        <taxon>Gammaproteobacteria</taxon>
        <taxon>Enterobacterales</taxon>
        <taxon>Pectobacteriaceae</taxon>
        <taxon>Pectobacterium</taxon>
    </lineage>
</organism>
<proteinExistence type="predicted"/>
<dbReference type="KEGG" id="pec:W5S_1597"/>
<dbReference type="HOGENOM" id="CLU_3366402_0_0_6"/>
<evidence type="ECO:0000313" key="1">
    <source>
        <dbReference type="EMBL" id="AFI89689.1"/>
    </source>
</evidence>
<protein>
    <submittedName>
        <fullName evidence="1">Hypoticical protein</fullName>
    </submittedName>
</protein>
<gene>
    <name evidence="1" type="ordered locus">W5S_1597</name>
</gene>
<evidence type="ECO:0000313" key="2">
    <source>
        <dbReference type="Proteomes" id="UP000008044"/>
    </source>
</evidence>
<dbReference type="AlphaFoldDB" id="A0A0H3I2S2"/>
<dbReference type="Proteomes" id="UP000008044">
    <property type="component" value="Chromosome"/>
</dbReference>
<sequence length="35" mass="3953">MAVCQFTYSLPENLHLATAFFATSQHPATEAYHVR</sequence>
<name>A0A0H3I2S2_PECPM</name>
<reference evidence="1 2" key="1">
    <citation type="journal article" date="2012" name="J. Bacteriol.">
        <title>Genome sequence of Pectobacterium sp. strain SCC3193.</title>
        <authorList>
            <person name="Koskinen J.P."/>
            <person name="Laine P."/>
            <person name="Niemi O."/>
            <person name="Nykyri J."/>
            <person name="Harjunpaa H."/>
            <person name="Auvinen P."/>
            <person name="Paulin L."/>
            <person name="Pirhonen M."/>
            <person name="Palva T."/>
            <person name="Holm L."/>
        </authorList>
    </citation>
    <scope>NUCLEOTIDE SEQUENCE [LARGE SCALE GENOMIC DNA]</scope>
    <source>
        <strain evidence="1 2">SCC3193</strain>
    </source>
</reference>
<accession>A0A0H3I2S2</accession>
<dbReference type="EMBL" id="CP003415">
    <property type="protein sequence ID" value="AFI89689.1"/>
    <property type="molecule type" value="Genomic_DNA"/>
</dbReference>